<dbReference type="EMBL" id="ABXU01000034">
    <property type="protein sequence ID" value="EEB33654.1"/>
    <property type="molecule type" value="Genomic_DNA"/>
</dbReference>
<dbReference type="Proteomes" id="UP000003676">
    <property type="component" value="Unassembled WGS sequence"/>
</dbReference>
<gene>
    <name evidence="2" type="ORF">DESPIG_01470</name>
</gene>
<dbReference type="HOGENOM" id="CLU_2681741_0_0_7"/>
<protein>
    <submittedName>
        <fullName evidence="2">Uncharacterized protein</fullName>
    </submittedName>
</protein>
<proteinExistence type="predicted"/>
<sequence>MPADTGAAGQGLRSPAEREPSLQVPFPQPLKRAPASFQEKDTSRSPASPCKHEKGRHTITDVPAFCFMDTRTFP</sequence>
<organism evidence="2 3">
    <name type="scientific">Desulfovibrio piger ATCC 29098</name>
    <dbReference type="NCBI Taxonomy" id="411464"/>
    <lineage>
        <taxon>Bacteria</taxon>
        <taxon>Pseudomonadati</taxon>
        <taxon>Thermodesulfobacteriota</taxon>
        <taxon>Desulfovibrionia</taxon>
        <taxon>Desulfovibrionales</taxon>
        <taxon>Desulfovibrionaceae</taxon>
        <taxon>Desulfovibrio</taxon>
    </lineage>
</organism>
<evidence type="ECO:0000313" key="2">
    <source>
        <dbReference type="EMBL" id="EEB33654.1"/>
    </source>
</evidence>
<evidence type="ECO:0000313" key="3">
    <source>
        <dbReference type="Proteomes" id="UP000003676"/>
    </source>
</evidence>
<evidence type="ECO:0000256" key="1">
    <source>
        <dbReference type="SAM" id="MobiDB-lite"/>
    </source>
</evidence>
<reference evidence="2 3" key="1">
    <citation type="submission" date="2008-10" db="EMBL/GenBank/DDBJ databases">
        <title>Draft genome sequence of Desulvovibrio piger (ATCC 29098).</title>
        <authorList>
            <person name="Sudarsanam P."/>
            <person name="Ley R."/>
            <person name="Guruge J."/>
            <person name="Turnbaugh P.J."/>
            <person name="Mahowald M."/>
            <person name="Liep D."/>
            <person name="Gordon J."/>
        </authorList>
    </citation>
    <scope>NUCLEOTIDE SEQUENCE [LARGE SCALE GENOMIC DNA]</scope>
    <source>
        <strain evidence="2 3">ATCC 29098</strain>
    </source>
</reference>
<name>B6WTR3_9BACT</name>
<accession>B6WTR3</accession>
<reference evidence="2 3" key="2">
    <citation type="submission" date="2008-10" db="EMBL/GenBank/DDBJ databases">
        <authorList>
            <person name="Fulton L."/>
            <person name="Clifton S."/>
            <person name="Fulton B."/>
            <person name="Xu J."/>
            <person name="Minx P."/>
            <person name="Pepin K.H."/>
            <person name="Johnson M."/>
            <person name="Bhonagiri V."/>
            <person name="Nash W.E."/>
            <person name="Mardis E.R."/>
            <person name="Wilson R.K."/>
        </authorList>
    </citation>
    <scope>NUCLEOTIDE SEQUENCE [LARGE SCALE GENOMIC DNA]</scope>
    <source>
        <strain evidence="2 3">ATCC 29098</strain>
    </source>
</reference>
<dbReference type="AlphaFoldDB" id="B6WTR3"/>
<comment type="caution">
    <text evidence="2">The sequence shown here is derived from an EMBL/GenBank/DDBJ whole genome shotgun (WGS) entry which is preliminary data.</text>
</comment>
<feature type="region of interest" description="Disordered" evidence="1">
    <location>
        <begin position="1"/>
        <end position="56"/>
    </location>
</feature>